<feature type="transmembrane region" description="Helical" evidence="1">
    <location>
        <begin position="12"/>
        <end position="34"/>
    </location>
</feature>
<dbReference type="InterPro" id="IPR036166">
    <property type="entry name" value="YxeA-like_sf"/>
</dbReference>
<evidence type="ECO:0000256" key="1">
    <source>
        <dbReference type="SAM" id="Phobius"/>
    </source>
</evidence>
<reference evidence="2 3" key="1">
    <citation type="submission" date="2018-11" db="EMBL/GenBank/DDBJ databases">
        <authorList>
            <person name="Wuyts S."/>
        </authorList>
    </citation>
    <scope>NUCLEOTIDE SEQUENCE [LARGE SCALE GENOMIC DNA]</scope>
    <source>
        <strain evidence="2">Lactobacillus mudanjiangensis AMBF249</strain>
    </source>
</reference>
<keyword evidence="3" id="KW-1185">Reference proteome</keyword>
<dbReference type="Proteomes" id="UP000289996">
    <property type="component" value="Unassembled WGS sequence"/>
</dbReference>
<organism evidence="2 3">
    <name type="scientific">Lactiplantibacillus mudanjiangensis</name>
    <dbReference type="NCBI Taxonomy" id="1296538"/>
    <lineage>
        <taxon>Bacteria</taxon>
        <taxon>Bacillati</taxon>
        <taxon>Bacillota</taxon>
        <taxon>Bacilli</taxon>
        <taxon>Lactobacillales</taxon>
        <taxon>Lactobacillaceae</taxon>
        <taxon>Lactiplantibacillus</taxon>
    </lineage>
</organism>
<sequence>MSKTVSKPTDRWIGGVLVGLLVLVLALNAGWEVYRYGGQTYYMRVHQSSGTFPITVPVSLTVNGYRYRGRAVNAKGQTKKVQFKTNVDRPWSLRYGQIVKLTVNRHYGVTNFKPIKAQQVPKNVQLP</sequence>
<gene>
    <name evidence="2" type="ORF">MUDAN_MDHGFNIF_03486</name>
</gene>
<dbReference type="EMBL" id="UYIG01000136">
    <property type="protein sequence ID" value="VDG29350.1"/>
    <property type="molecule type" value="Genomic_DNA"/>
</dbReference>
<keyword evidence="1" id="KW-0812">Transmembrane</keyword>
<keyword evidence="1" id="KW-1133">Transmembrane helix</keyword>
<proteinExistence type="predicted"/>
<protein>
    <recommendedName>
        <fullName evidence="4">YxeA family protein</fullName>
    </recommendedName>
</protein>
<dbReference type="Gene3D" id="2.40.50.480">
    <property type="match status" value="1"/>
</dbReference>
<dbReference type="OrthoDB" id="2319933at2"/>
<dbReference type="AlphaFoldDB" id="A0A660E8A2"/>
<evidence type="ECO:0008006" key="4">
    <source>
        <dbReference type="Google" id="ProtNLM"/>
    </source>
</evidence>
<dbReference type="InterPro" id="IPR006542">
    <property type="entry name" value="DUF1093"/>
</dbReference>
<accession>A0A660E8A2</accession>
<evidence type="ECO:0000313" key="2">
    <source>
        <dbReference type="EMBL" id="VDG29350.1"/>
    </source>
</evidence>
<dbReference type="RefSeq" id="WP_130847309.1">
    <property type="nucleotide sequence ID" value="NZ_UYIE01000119.1"/>
</dbReference>
<dbReference type="NCBIfam" id="TIGR01655">
    <property type="entry name" value="yxeA_fam"/>
    <property type="match status" value="1"/>
</dbReference>
<keyword evidence="1" id="KW-0472">Membrane</keyword>
<dbReference type="SUPFAM" id="SSF159121">
    <property type="entry name" value="BC4932-like"/>
    <property type="match status" value="1"/>
</dbReference>
<evidence type="ECO:0000313" key="3">
    <source>
        <dbReference type="Proteomes" id="UP000289996"/>
    </source>
</evidence>
<dbReference type="Pfam" id="PF06486">
    <property type="entry name" value="DUF1093"/>
    <property type="match status" value="1"/>
</dbReference>
<name>A0A660E8A2_9LACO</name>